<dbReference type="Proteomes" id="UP000014071">
    <property type="component" value="Unassembled WGS sequence"/>
</dbReference>
<proteinExistence type="predicted"/>
<dbReference type="GO" id="GO:0016779">
    <property type="term" value="F:nucleotidyltransferase activity"/>
    <property type="evidence" value="ECO:0007669"/>
    <property type="project" value="UniProtKB-KW"/>
</dbReference>
<feature type="region of interest" description="Disordered" evidence="1">
    <location>
        <begin position="171"/>
        <end position="215"/>
    </location>
</feature>
<organism evidence="2 3">
    <name type="scientific">Pseudozyma hubeiensis (strain SY62)</name>
    <name type="common">Yeast</name>
    <dbReference type="NCBI Taxonomy" id="1305764"/>
    <lineage>
        <taxon>Eukaryota</taxon>
        <taxon>Fungi</taxon>
        <taxon>Dikarya</taxon>
        <taxon>Basidiomycota</taxon>
        <taxon>Ustilaginomycotina</taxon>
        <taxon>Ustilaginomycetes</taxon>
        <taxon>Ustilaginales</taxon>
        <taxon>Ustilaginaceae</taxon>
        <taxon>Pseudozyma</taxon>
    </lineage>
</organism>
<keyword evidence="2" id="KW-0808">Transferase</keyword>
<dbReference type="HOGENOM" id="CLU_1171073_0_0_1"/>
<accession>R9P393</accession>
<dbReference type="EMBL" id="DF238799">
    <property type="protein sequence ID" value="GAC95898.1"/>
    <property type="molecule type" value="Genomic_DNA"/>
</dbReference>
<name>R9P393_PSEHS</name>
<feature type="compositionally biased region" description="Basic and acidic residues" evidence="1">
    <location>
        <begin position="141"/>
        <end position="156"/>
    </location>
</feature>
<evidence type="ECO:0000313" key="2">
    <source>
        <dbReference type="EMBL" id="GAC95898.1"/>
    </source>
</evidence>
<sequence length="237" mass="26932">MPTSTTSHPPPRPTFDQATCEIIVHYRVPSIHISPADFVNPVFLNRPGELSTTDLDGNVYTATHHIRCLLSEVSQCLAIVPMTFVRDFKVVTPGYLNPKREEEDGSETSADERVDNPPATQTKCDQQEAMNTHVDADEESQDQHREQQDCDHDKRQRPLGTLATYQLLQQRQWQEAQQPKSDDRDYDDLDDIVPDYKQDGEDVQQESVGRSNKRKVLPFGSTVMEALQAGVKRRKEA</sequence>
<feature type="region of interest" description="Disordered" evidence="1">
    <location>
        <begin position="96"/>
        <end position="157"/>
    </location>
</feature>
<evidence type="ECO:0000313" key="3">
    <source>
        <dbReference type="Proteomes" id="UP000014071"/>
    </source>
</evidence>
<reference evidence="3" key="1">
    <citation type="journal article" date="2013" name="Genome Announc.">
        <title>Draft genome sequence of the basidiomycetous yeast-like fungus Pseudozyma hubeiensis SY62, which produces an abundant amount of the biosurfactant mannosylerythritol lipids.</title>
        <authorList>
            <person name="Konishi M."/>
            <person name="Hatada Y."/>
            <person name="Horiuchi J."/>
        </authorList>
    </citation>
    <scope>NUCLEOTIDE SEQUENCE [LARGE SCALE GENOMIC DNA]</scope>
    <source>
        <strain evidence="3">SY62</strain>
    </source>
</reference>
<dbReference type="RefSeq" id="XP_012189485.1">
    <property type="nucleotide sequence ID" value="XM_012334095.1"/>
</dbReference>
<dbReference type="AlphaFoldDB" id="R9P393"/>
<feature type="compositionally biased region" description="Polar residues" evidence="1">
    <location>
        <begin position="118"/>
        <end position="130"/>
    </location>
</feature>
<dbReference type="GeneID" id="24108764"/>
<evidence type="ECO:0000256" key="1">
    <source>
        <dbReference type="SAM" id="MobiDB-lite"/>
    </source>
</evidence>
<protein>
    <submittedName>
        <fullName evidence="2">UTP-glucose-1-phosphate uridylyltransferase</fullName>
    </submittedName>
</protein>
<dbReference type="OrthoDB" id="10614176at2759"/>
<keyword evidence="3" id="KW-1185">Reference proteome</keyword>
<keyword evidence="2" id="KW-0548">Nucleotidyltransferase</keyword>
<feature type="compositionally biased region" description="Acidic residues" evidence="1">
    <location>
        <begin position="184"/>
        <end position="193"/>
    </location>
</feature>
<gene>
    <name evidence="2" type="ORF">PHSY_003476</name>
</gene>